<keyword evidence="1" id="KW-1133">Transmembrane helix</keyword>
<dbReference type="AlphaFoldDB" id="A0A318UD93"/>
<keyword evidence="4" id="KW-1185">Reference proteome</keyword>
<evidence type="ECO:0000313" key="4">
    <source>
        <dbReference type="Proteomes" id="UP000248198"/>
    </source>
</evidence>
<accession>A0A318UD93</accession>
<dbReference type="EMBL" id="QKLU01000004">
    <property type="protein sequence ID" value="PYF74181.1"/>
    <property type="molecule type" value="Genomic_DNA"/>
</dbReference>
<dbReference type="Pfam" id="PF22570">
    <property type="entry name" value="LiaF-TM"/>
    <property type="match status" value="1"/>
</dbReference>
<dbReference type="InterPro" id="IPR054331">
    <property type="entry name" value="LiaF_TM"/>
</dbReference>
<feature type="domain" description="LiaF transmembrane" evidence="2">
    <location>
        <begin position="7"/>
        <end position="71"/>
    </location>
</feature>
<name>A0A318UD93_9SPHI</name>
<comment type="caution">
    <text evidence="3">The sequence shown here is derived from an EMBL/GenBank/DDBJ whole genome shotgun (WGS) entry which is preliminary data.</text>
</comment>
<keyword evidence="1" id="KW-0472">Membrane</keyword>
<keyword evidence="1" id="KW-0812">Transmembrane</keyword>
<gene>
    <name evidence="3" type="ORF">B0O44_104352</name>
</gene>
<feature type="transmembrane region" description="Helical" evidence="1">
    <location>
        <begin position="6"/>
        <end position="27"/>
    </location>
</feature>
<evidence type="ECO:0000259" key="2">
    <source>
        <dbReference type="Pfam" id="PF22570"/>
    </source>
</evidence>
<evidence type="ECO:0000256" key="1">
    <source>
        <dbReference type="SAM" id="Phobius"/>
    </source>
</evidence>
<evidence type="ECO:0000313" key="3">
    <source>
        <dbReference type="EMBL" id="PYF74181.1"/>
    </source>
</evidence>
<dbReference type="OrthoDB" id="941984at2"/>
<protein>
    <recommendedName>
        <fullName evidence="2">LiaF transmembrane domain-containing protein</fullName>
    </recommendedName>
</protein>
<dbReference type="RefSeq" id="WP_110831250.1">
    <property type="nucleotide sequence ID" value="NZ_QKLU01000004.1"/>
</dbReference>
<organism evidence="3 4">
    <name type="scientific">Pedobacter nutrimenti</name>
    <dbReference type="NCBI Taxonomy" id="1241337"/>
    <lineage>
        <taxon>Bacteria</taxon>
        <taxon>Pseudomonadati</taxon>
        <taxon>Bacteroidota</taxon>
        <taxon>Sphingobacteriia</taxon>
        <taxon>Sphingobacteriales</taxon>
        <taxon>Sphingobacteriaceae</taxon>
        <taxon>Pedobacter</taxon>
    </lineage>
</organism>
<proteinExistence type="predicted"/>
<dbReference type="Proteomes" id="UP000248198">
    <property type="component" value="Unassembled WGS sequence"/>
</dbReference>
<feature type="transmembrane region" description="Helical" evidence="1">
    <location>
        <begin position="34"/>
        <end position="51"/>
    </location>
</feature>
<reference evidence="3 4" key="1">
    <citation type="submission" date="2018-06" db="EMBL/GenBank/DDBJ databases">
        <title>Genomic Encyclopedia of Archaeal and Bacterial Type Strains, Phase II (KMG-II): from individual species to whole genera.</title>
        <authorList>
            <person name="Goeker M."/>
        </authorList>
    </citation>
    <scope>NUCLEOTIDE SEQUENCE [LARGE SCALE GENOMIC DNA]</scope>
    <source>
        <strain evidence="3 4">DSM 27372</strain>
    </source>
</reference>
<sequence>MKLDRIMWGIVLLFIGGVLLLENFNVIDFYWRSVWRFWPVFLIIAGVNILFNRQKSQAGNVISIAVLVFLLGFLFYKGQRPPSDRNWFADSFKGDLEINDDDNDVKDVKRLSFSEPFSADSSKNVTLNVSGGGTSFKLEGETDSLIAVGVRKRSGDYSLRKETTDSTQVLTFKMQEKKRKWSINEGGNDVAFKLNKKPVWNVNMNMGAGEVKFDLSDYKIRTFHFEGGAAAMEVKIGDLLPITDVVVKTGVADINISVPQNSGCRIKTQTGLSAKDFTGFTKMDNGTYETPNYKAAAKKIFITLDGGLSNFEVKRY</sequence>
<feature type="transmembrane region" description="Helical" evidence="1">
    <location>
        <begin position="57"/>
        <end position="76"/>
    </location>
</feature>